<reference evidence="1" key="1">
    <citation type="submission" date="2016-04" db="EMBL/GenBank/DDBJ databases">
        <authorList>
            <person name="Tabuchi Yagui T.R."/>
        </authorList>
    </citation>
    <scope>NUCLEOTIDE SEQUENCE [LARGE SCALE GENOMIC DNA]</scope>
    <source>
        <strain evidence="1">NIES-26</strain>
    </source>
</reference>
<comment type="caution">
    <text evidence="1">The sequence shown here is derived from an EMBL/GenBank/DDBJ whole genome shotgun (WGS) entry which is preliminary data.</text>
</comment>
<dbReference type="EMBL" id="LXQD01000131">
    <property type="protein sequence ID" value="RCJ36930.1"/>
    <property type="molecule type" value="Genomic_DNA"/>
</dbReference>
<dbReference type="Proteomes" id="UP000252107">
    <property type="component" value="Unassembled WGS sequence"/>
</dbReference>
<keyword evidence="2" id="KW-1185">Reference proteome</keyword>
<accession>A0A367RMI1</accession>
<sequence length="72" mass="8186">MYRIVRIDNRQYLVSYSAKAEAIGQALIAGQKVTKKSVIEIGECLKSDKEIIEALDTYRSVYGEHLSTDYRS</sequence>
<dbReference type="AlphaFoldDB" id="A0A367RMI1"/>
<organism evidence="1 2">
    <name type="scientific">Nostoc minutum NIES-26</name>
    <dbReference type="NCBI Taxonomy" id="1844469"/>
    <lineage>
        <taxon>Bacteria</taxon>
        <taxon>Bacillati</taxon>
        <taxon>Cyanobacteriota</taxon>
        <taxon>Cyanophyceae</taxon>
        <taxon>Nostocales</taxon>
        <taxon>Nostocaceae</taxon>
        <taxon>Nostoc</taxon>
    </lineage>
</organism>
<proteinExistence type="predicted"/>
<evidence type="ECO:0000313" key="1">
    <source>
        <dbReference type="EMBL" id="RCJ36930.1"/>
    </source>
</evidence>
<evidence type="ECO:0000313" key="2">
    <source>
        <dbReference type="Proteomes" id="UP000252107"/>
    </source>
</evidence>
<name>A0A367RMI1_9NOSO</name>
<gene>
    <name evidence="1" type="ORF">A6770_14990</name>
</gene>
<protein>
    <submittedName>
        <fullName evidence="1">Uncharacterized protein</fullName>
    </submittedName>
</protein>